<dbReference type="EMBL" id="CP034550">
    <property type="protein sequence ID" value="QFZ19824.1"/>
    <property type="molecule type" value="Genomic_DNA"/>
</dbReference>
<dbReference type="Gene3D" id="3.40.50.300">
    <property type="entry name" value="P-loop containing nucleotide triphosphate hydrolases"/>
    <property type="match status" value="1"/>
</dbReference>
<feature type="domain" description="OmpR/PhoB-type" evidence="7">
    <location>
        <begin position="1"/>
        <end position="91"/>
    </location>
</feature>
<dbReference type="GO" id="GO:0003677">
    <property type="term" value="F:DNA binding"/>
    <property type="evidence" value="ECO:0007669"/>
    <property type="project" value="UniProtKB-UniRule"/>
</dbReference>
<evidence type="ECO:0000256" key="5">
    <source>
        <dbReference type="PROSITE-ProRule" id="PRU01091"/>
    </source>
</evidence>
<dbReference type="GO" id="GO:0006355">
    <property type="term" value="P:regulation of DNA-templated transcription"/>
    <property type="evidence" value="ECO:0007669"/>
    <property type="project" value="InterPro"/>
</dbReference>
<evidence type="ECO:0000313" key="8">
    <source>
        <dbReference type="EMBL" id="QFZ19824.1"/>
    </source>
</evidence>
<dbReference type="PANTHER" id="PTHR35807">
    <property type="entry name" value="TRANSCRIPTIONAL REGULATOR REDD-RELATED"/>
    <property type="match status" value="1"/>
</dbReference>
<gene>
    <name evidence="8" type="ORF">EKG83_22475</name>
</gene>
<accession>A0A5Q0H1U1</accession>
<dbReference type="InterPro" id="IPR036388">
    <property type="entry name" value="WH-like_DNA-bd_sf"/>
</dbReference>
<keyword evidence="3 5" id="KW-0238">DNA-binding</keyword>
<feature type="DNA-binding region" description="OmpR/PhoB-type" evidence="5">
    <location>
        <begin position="1"/>
        <end position="91"/>
    </location>
</feature>
<dbReference type="SMART" id="SM01043">
    <property type="entry name" value="BTAD"/>
    <property type="match status" value="1"/>
</dbReference>
<dbReference type="InterPro" id="IPR011990">
    <property type="entry name" value="TPR-like_helical_dom_sf"/>
</dbReference>
<protein>
    <submittedName>
        <fullName evidence="8">Tetratricopeptide repeat protein</fullName>
    </submittedName>
</protein>
<dbReference type="PANTHER" id="PTHR35807:SF1">
    <property type="entry name" value="TRANSCRIPTIONAL REGULATOR REDD"/>
    <property type="match status" value="1"/>
</dbReference>
<dbReference type="GO" id="GO:0000160">
    <property type="term" value="P:phosphorelay signal transduction system"/>
    <property type="evidence" value="ECO:0007669"/>
    <property type="project" value="InterPro"/>
</dbReference>
<sequence length="901" mass="98369">MEIRLLGPVEVVPAGRPVSAGSPKQCCVLAVLALEANRVVPVETITDRVWDHDPPPNARGMVQTYVSRLRRVLTGGTATIDRRPGGYLLAVDPDAVDLHRFHRHLAKGAVREALDLWRGVPLSGVRGDWAEHMRHALEGRRSDARRRLLAARMDAGDRDVLPELDELLVAHPLDEELIGLRMLALHRAGRQAEALACYREVYARLLDELGDEPGAALRELHQRLLRRDPALKGPPAPAGPEVHRSPAAPVVPRQLPPSTPHFVGRADELGRLDAVLDDRAGVVVVAVGGMAGVGKTTLAVHWARSVADRFPDGQLYLDLRGFDDTNDPVGLGEATRFLLDALGTPPERVPSTAEGRAALLRSLLADRAVLVVLDNARTSDQVRPLLPGGPGCLALVTSRNLLTDLIAHQGAVPVNLEVLSEQETAGLLTRRLGPDRAGAEPDALSDLVRHTARLPLAASVLAARAQLRPTFPLGALAAELRDQRSLLDSLDVRGVFDWSYRQLPAPAARLFRLLGLHPGPDVPLTAAAALAEAPPAEAHAILGELTDAHLLTEHTPGRFRFHDLLRAYSRALAEQHGPERDRAVRRLLDHLLATAYAADRLLDPHRDPLDLPVTPAPVTDAAQARAWMTTEHAALRGAIALAANTGHPTHAWQLHWCLQTFLQSTGRWTDLVDTGEIALAAARAVGHTTGQALAHRGLALAQAWQGDHDDAERHFDQALALHRADGDLVRQARTHLEIDWMHHRRARHREALDHALQALALYRSAHHRAGQAGALNDVGWCLAELGEPVQALAHCDEALRLHHELGNRHGQAATWHSIGYARHQLRHHVEAMAAYRSALALYRELDRRYDQAVTLDHLGDTLHATHDDTAASECWHEALAILEQLHHPKTADVRVKAGAVR</sequence>
<dbReference type="InterPro" id="IPR005158">
    <property type="entry name" value="BTAD"/>
</dbReference>
<dbReference type="CDD" id="cd15831">
    <property type="entry name" value="BTAD"/>
    <property type="match status" value="1"/>
</dbReference>
<dbReference type="Gene3D" id="1.25.40.10">
    <property type="entry name" value="Tetratricopeptide repeat domain"/>
    <property type="match status" value="2"/>
</dbReference>
<dbReference type="GO" id="GO:0043531">
    <property type="term" value="F:ADP binding"/>
    <property type="evidence" value="ECO:0007669"/>
    <property type="project" value="InterPro"/>
</dbReference>
<dbReference type="Pfam" id="PF00486">
    <property type="entry name" value="Trans_reg_C"/>
    <property type="match status" value="1"/>
</dbReference>
<dbReference type="Proteomes" id="UP000325787">
    <property type="component" value="Chromosome"/>
</dbReference>
<dbReference type="InterPro" id="IPR051677">
    <property type="entry name" value="AfsR-DnrI-RedD_regulator"/>
</dbReference>
<evidence type="ECO:0000259" key="7">
    <source>
        <dbReference type="PROSITE" id="PS51755"/>
    </source>
</evidence>
<evidence type="ECO:0000256" key="2">
    <source>
        <dbReference type="ARBA" id="ARBA00023015"/>
    </source>
</evidence>
<dbReference type="RefSeq" id="WP_051765114.1">
    <property type="nucleotide sequence ID" value="NZ_CP034550.1"/>
</dbReference>
<dbReference type="AlphaFoldDB" id="A0A5Q0H1U1"/>
<dbReference type="Pfam" id="PF00931">
    <property type="entry name" value="NB-ARC"/>
    <property type="match status" value="1"/>
</dbReference>
<evidence type="ECO:0000256" key="6">
    <source>
        <dbReference type="SAM" id="MobiDB-lite"/>
    </source>
</evidence>
<evidence type="ECO:0000256" key="3">
    <source>
        <dbReference type="ARBA" id="ARBA00023125"/>
    </source>
</evidence>
<comment type="similarity">
    <text evidence="1">Belongs to the AfsR/DnrI/RedD regulatory family.</text>
</comment>
<dbReference type="SUPFAM" id="SSF48452">
    <property type="entry name" value="TPR-like"/>
    <property type="match status" value="3"/>
</dbReference>
<dbReference type="InterPro" id="IPR016032">
    <property type="entry name" value="Sig_transdc_resp-reg_C-effctor"/>
</dbReference>
<dbReference type="Pfam" id="PF13424">
    <property type="entry name" value="TPR_12"/>
    <property type="match status" value="2"/>
</dbReference>
<dbReference type="SMART" id="SM00862">
    <property type="entry name" value="Trans_reg_C"/>
    <property type="match status" value="1"/>
</dbReference>
<evidence type="ECO:0000313" key="9">
    <source>
        <dbReference type="Proteomes" id="UP000325787"/>
    </source>
</evidence>
<organism evidence="8 9">
    <name type="scientific">Saccharothrix syringae</name>
    <name type="common">Nocardiopsis syringae</name>
    <dbReference type="NCBI Taxonomy" id="103733"/>
    <lineage>
        <taxon>Bacteria</taxon>
        <taxon>Bacillati</taxon>
        <taxon>Actinomycetota</taxon>
        <taxon>Actinomycetes</taxon>
        <taxon>Pseudonocardiales</taxon>
        <taxon>Pseudonocardiaceae</taxon>
        <taxon>Saccharothrix</taxon>
    </lineage>
</organism>
<evidence type="ECO:0000256" key="1">
    <source>
        <dbReference type="ARBA" id="ARBA00005820"/>
    </source>
</evidence>
<proteinExistence type="inferred from homology"/>
<dbReference type="Pfam" id="PF03704">
    <property type="entry name" value="BTAD"/>
    <property type="match status" value="1"/>
</dbReference>
<dbReference type="KEGG" id="ssyi:EKG83_22475"/>
<dbReference type="SUPFAM" id="SSF52540">
    <property type="entry name" value="P-loop containing nucleoside triphosphate hydrolases"/>
    <property type="match status" value="1"/>
</dbReference>
<dbReference type="OrthoDB" id="7628974at2"/>
<name>A0A5Q0H1U1_SACSY</name>
<dbReference type="InterPro" id="IPR027417">
    <property type="entry name" value="P-loop_NTPase"/>
</dbReference>
<dbReference type="PRINTS" id="PR00364">
    <property type="entry name" value="DISEASERSIST"/>
</dbReference>
<dbReference type="Gene3D" id="1.10.10.10">
    <property type="entry name" value="Winged helix-like DNA-binding domain superfamily/Winged helix DNA-binding domain"/>
    <property type="match status" value="1"/>
</dbReference>
<dbReference type="InterPro" id="IPR019734">
    <property type="entry name" value="TPR_rpt"/>
</dbReference>
<evidence type="ECO:0000256" key="4">
    <source>
        <dbReference type="ARBA" id="ARBA00023163"/>
    </source>
</evidence>
<keyword evidence="4" id="KW-0804">Transcription</keyword>
<dbReference type="PROSITE" id="PS51755">
    <property type="entry name" value="OMPR_PHOB"/>
    <property type="match status" value="1"/>
</dbReference>
<dbReference type="InterPro" id="IPR001867">
    <property type="entry name" value="OmpR/PhoB-type_DNA-bd"/>
</dbReference>
<keyword evidence="9" id="KW-1185">Reference proteome</keyword>
<dbReference type="SUPFAM" id="SSF46894">
    <property type="entry name" value="C-terminal effector domain of the bipartite response regulators"/>
    <property type="match status" value="1"/>
</dbReference>
<keyword evidence="2" id="KW-0805">Transcription regulation</keyword>
<dbReference type="SMART" id="SM00028">
    <property type="entry name" value="TPR"/>
    <property type="match status" value="5"/>
</dbReference>
<dbReference type="InterPro" id="IPR002182">
    <property type="entry name" value="NB-ARC"/>
</dbReference>
<reference evidence="9" key="1">
    <citation type="journal article" date="2021" name="Curr. Microbiol.">
        <title>Complete genome of nocamycin-producing strain Saccharothrix syringae NRRL B-16468 reveals the biosynthetic potential for secondary metabolites.</title>
        <authorList>
            <person name="Mo X."/>
            <person name="Yang S."/>
        </authorList>
    </citation>
    <scope>NUCLEOTIDE SEQUENCE [LARGE SCALE GENOMIC DNA]</scope>
    <source>
        <strain evidence="9">ATCC 51364 / DSM 43886 / JCM 6844 / KCTC 9398 / NBRC 14523 / NRRL B-16468 / INA 2240</strain>
    </source>
</reference>
<feature type="region of interest" description="Disordered" evidence="6">
    <location>
        <begin position="229"/>
        <end position="259"/>
    </location>
</feature>